<name>A0A4D7DXF5_9HYPH</name>
<dbReference type="STRING" id="1367849.GCA_000518585_03644"/>
<gene>
    <name evidence="2" type="ORF">CFBP5473_23615</name>
    <name evidence="3" type="ORF">J5285_22285</name>
</gene>
<reference evidence="3 5" key="2">
    <citation type="submission" date="2021-03" db="EMBL/GenBank/DDBJ databases">
        <title>Rapid diversification of plasmids in a genus of pathogenic and nitrogen fixing bacteria.</title>
        <authorList>
            <person name="Weisberg A.J."/>
            <person name="Miller M."/>
            <person name="Ream W."/>
            <person name="Grunwald N.J."/>
            <person name="Chang J.H."/>
        </authorList>
    </citation>
    <scope>NUCLEOTIDE SEQUENCE [LARGE SCALE GENOMIC DNA]</scope>
    <source>
        <strain evidence="3 5">AF3.44</strain>
        <plasmid evidence="3 5">pTiAF3.44</plasmid>
    </source>
</reference>
<evidence type="ECO:0000313" key="2">
    <source>
        <dbReference type="EMBL" id="QCJ00969.1"/>
    </source>
</evidence>
<reference evidence="2 4" key="1">
    <citation type="submission" date="2019-04" db="EMBL/GenBank/DDBJ databases">
        <title>Complete genome sequence of Agrobacterium larrymoorei CFBP5473.</title>
        <authorList>
            <person name="Haryono M."/>
            <person name="Chou L."/>
            <person name="Lin Y.-C."/>
            <person name="Lai E.-M."/>
            <person name="Kuo C.-H."/>
        </authorList>
    </citation>
    <scope>NUCLEOTIDE SEQUENCE [LARGE SCALE GENOMIC DNA]</scope>
    <source>
        <strain evidence="2 4">CFBP5473</strain>
        <plasmid evidence="2">pTiCFBP5473</plasmid>
        <plasmid evidence="4">pticfbp5473</plasmid>
    </source>
</reference>
<feature type="region of interest" description="Disordered" evidence="1">
    <location>
        <begin position="1"/>
        <end position="22"/>
    </location>
</feature>
<dbReference type="RefSeq" id="WP_027676235.1">
    <property type="nucleotide sequence ID" value="NZ_CP039694.1"/>
</dbReference>
<keyword evidence="2" id="KW-0614">Plasmid</keyword>
<geneLocation type="plasmid" evidence="3 5">
    <name>pTiAF3.44</name>
</geneLocation>
<geneLocation type="plasmid" evidence="2">
    <name>pTiCFBP5473</name>
</geneLocation>
<dbReference type="KEGG" id="alf:CFBP5473_23615"/>
<evidence type="ECO:0000313" key="5">
    <source>
        <dbReference type="Proteomes" id="UP000826513"/>
    </source>
</evidence>
<dbReference type="Proteomes" id="UP000826513">
    <property type="component" value="Plasmid pTiAF3.44"/>
</dbReference>
<accession>A0A4D7DXF5</accession>
<evidence type="ECO:0000313" key="4">
    <source>
        <dbReference type="Proteomes" id="UP000298545"/>
    </source>
</evidence>
<evidence type="ECO:0000256" key="1">
    <source>
        <dbReference type="SAM" id="MobiDB-lite"/>
    </source>
</evidence>
<organism evidence="2 4">
    <name type="scientific">Agrobacterium larrymoorei</name>
    <dbReference type="NCBI Taxonomy" id="160699"/>
    <lineage>
        <taxon>Bacteria</taxon>
        <taxon>Pseudomonadati</taxon>
        <taxon>Pseudomonadota</taxon>
        <taxon>Alphaproteobacteria</taxon>
        <taxon>Hyphomicrobiales</taxon>
        <taxon>Rhizobiaceae</taxon>
        <taxon>Rhizobium/Agrobacterium group</taxon>
        <taxon>Agrobacterium</taxon>
    </lineage>
</organism>
<keyword evidence="5" id="KW-1185">Reference proteome</keyword>
<dbReference type="AlphaFoldDB" id="A0A4D7DXF5"/>
<sequence>MAPNLDSRTDAELTPSEHSRQQPGFEIVNDVYDLVGLLTSRLITFKYGDHERFEEFANWYASANIKRIEFSRRLEGLNGNAVQAAKLAEELTQFIEISVDPWLCKFEEVRGNDG</sequence>
<dbReference type="EMBL" id="CP039694">
    <property type="protein sequence ID" value="QCJ00969.1"/>
    <property type="molecule type" value="Genomic_DNA"/>
</dbReference>
<dbReference type="OrthoDB" id="8301492at2"/>
<feature type="compositionally biased region" description="Basic and acidic residues" evidence="1">
    <location>
        <begin position="7"/>
        <end position="20"/>
    </location>
</feature>
<proteinExistence type="predicted"/>
<dbReference type="EMBL" id="CP072169">
    <property type="protein sequence ID" value="QYA10307.1"/>
    <property type="molecule type" value="Genomic_DNA"/>
</dbReference>
<protein>
    <submittedName>
        <fullName evidence="2">Uncharacterized protein</fullName>
    </submittedName>
</protein>
<geneLocation type="plasmid" evidence="4">
    <name>pticfbp5473</name>
</geneLocation>
<dbReference type="Proteomes" id="UP000298545">
    <property type="component" value="Plasmid pTiCFBP5473"/>
</dbReference>
<evidence type="ECO:0000313" key="3">
    <source>
        <dbReference type="EMBL" id="QYA10307.1"/>
    </source>
</evidence>